<evidence type="ECO:0000256" key="11">
    <source>
        <dbReference type="ARBA" id="ARBA00023128"/>
    </source>
</evidence>
<keyword evidence="12 13" id="KW-0472">Membrane</keyword>
<evidence type="ECO:0000256" key="3">
    <source>
        <dbReference type="ARBA" id="ARBA00009960"/>
    </source>
</evidence>
<accession>A0A0J9XBX8</accession>
<evidence type="ECO:0000256" key="13">
    <source>
        <dbReference type="SAM" id="Phobius"/>
    </source>
</evidence>
<keyword evidence="6" id="KW-0679">Respiratory chain</keyword>
<evidence type="ECO:0000256" key="7">
    <source>
        <dbReference type="ARBA" id="ARBA00022692"/>
    </source>
</evidence>
<evidence type="ECO:0000256" key="10">
    <source>
        <dbReference type="ARBA" id="ARBA00022989"/>
    </source>
</evidence>
<reference evidence="14" key="1">
    <citation type="submission" date="2014-03" db="EMBL/GenBank/DDBJ databases">
        <authorList>
            <person name="Casaregola S."/>
        </authorList>
    </citation>
    <scope>NUCLEOTIDE SEQUENCE [LARGE SCALE GENOMIC DNA]</scope>
    <source>
        <strain evidence="14">CLIB 918</strain>
    </source>
</reference>
<dbReference type="STRING" id="1173061.A0A0J9XBX8"/>
<sequence>MIPFEALLPWGVILGLMTVAGGAMNSIHSARNNGKRDLYGLDKWDRQLIERDFRLTGAYREQSDKPIAPEEFKTNSWWKVEKRF</sequence>
<keyword evidence="11" id="KW-0496">Mitochondrion</keyword>
<dbReference type="EMBL" id="CCBN010000008">
    <property type="protein sequence ID" value="CDO54690.1"/>
    <property type="molecule type" value="Genomic_DNA"/>
</dbReference>
<keyword evidence="5" id="KW-0813">Transport</keyword>
<keyword evidence="7 13" id="KW-0812">Transmembrane</keyword>
<evidence type="ECO:0000256" key="5">
    <source>
        <dbReference type="ARBA" id="ARBA00022448"/>
    </source>
</evidence>
<evidence type="ECO:0000256" key="1">
    <source>
        <dbReference type="ARBA" id="ARBA00003195"/>
    </source>
</evidence>
<dbReference type="PANTHER" id="PTHR17098">
    <property type="entry name" value="NADH-UBIQUINONE OXIDOREDUCTASE MWFE SUBUNIT"/>
    <property type="match status" value="1"/>
</dbReference>
<evidence type="ECO:0000256" key="12">
    <source>
        <dbReference type="ARBA" id="ARBA00023136"/>
    </source>
</evidence>
<keyword evidence="15" id="KW-1185">Reference proteome</keyword>
<evidence type="ECO:0000256" key="6">
    <source>
        <dbReference type="ARBA" id="ARBA00022660"/>
    </source>
</evidence>
<evidence type="ECO:0000313" key="14">
    <source>
        <dbReference type="EMBL" id="CDO54690.1"/>
    </source>
</evidence>
<evidence type="ECO:0000256" key="9">
    <source>
        <dbReference type="ARBA" id="ARBA00022982"/>
    </source>
</evidence>
<dbReference type="Pfam" id="PF15879">
    <property type="entry name" value="MWFE"/>
    <property type="match status" value="1"/>
</dbReference>
<dbReference type="Proteomes" id="UP000242525">
    <property type="component" value="Unassembled WGS sequence"/>
</dbReference>
<comment type="similarity">
    <text evidence="3">Belongs to the complex I NDUFA1 subunit family.</text>
</comment>
<comment type="subcellular location">
    <subcellularLocation>
        <location evidence="2">Mitochondrion inner membrane</location>
        <topology evidence="2">Single-pass membrane protein</topology>
        <orientation evidence="2">Matrix side</orientation>
    </subcellularLocation>
</comment>
<keyword evidence="9" id="KW-0249">Electron transport</keyword>
<name>A0A0J9XBX8_GEOCN</name>
<dbReference type="GO" id="GO:0005743">
    <property type="term" value="C:mitochondrial inner membrane"/>
    <property type="evidence" value="ECO:0007669"/>
    <property type="project" value="UniProtKB-SubCell"/>
</dbReference>
<proteinExistence type="inferred from homology"/>
<comment type="function">
    <text evidence="1">Accessory subunit of the mitochondrial membrane respiratory chain NADH dehydrogenase (Complex I), that is believed not to be involved in catalysis. Complex I functions in the transfer of electrons from NADH to the respiratory chain. The immediate electron acceptor for the enzyme is believed to be ubiquinone.</text>
</comment>
<keyword evidence="10 13" id="KW-1133">Transmembrane helix</keyword>
<evidence type="ECO:0000256" key="8">
    <source>
        <dbReference type="ARBA" id="ARBA00022792"/>
    </source>
</evidence>
<evidence type="ECO:0000313" key="15">
    <source>
        <dbReference type="Proteomes" id="UP000242525"/>
    </source>
</evidence>
<evidence type="ECO:0000256" key="2">
    <source>
        <dbReference type="ARBA" id="ARBA00004298"/>
    </source>
</evidence>
<dbReference type="InterPro" id="IPR017384">
    <property type="entry name" value="NADH_Ub_cplx-1_asu_su-1"/>
</dbReference>
<comment type="caution">
    <text evidence="14">The sequence shown here is derived from an EMBL/GenBank/DDBJ whole genome shotgun (WGS) entry which is preliminary data.</text>
</comment>
<gene>
    <name evidence="14" type="ORF">BN980_GECA08s03189g</name>
</gene>
<dbReference type="OrthoDB" id="1920692at2759"/>
<dbReference type="PANTHER" id="PTHR17098:SF2">
    <property type="entry name" value="NADH DEHYDROGENASE [UBIQUINONE] 1 ALPHA SUBCOMPLEX SUBUNIT 1"/>
    <property type="match status" value="1"/>
</dbReference>
<feature type="transmembrane region" description="Helical" evidence="13">
    <location>
        <begin position="6"/>
        <end position="27"/>
    </location>
</feature>
<organism evidence="14 15">
    <name type="scientific">Geotrichum candidum</name>
    <name type="common">Oospora lactis</name>
    <name type="synonym">Dipodascus geotrichum</name>
    <dbReference type="NCBI Taxonomy" id="1173061"/>
    <lineage>
        <taxon>Eukaryota</taxon>
        <taxon>Fungi</taxon>
        <taxon>Dikarya</taxon>
        <taxon>Ascomycota</taxon>
        <taxon>Saccharomycotina</taxon>
        <taxon>Dipodascomycetes</taxon>
        <taxon>Dipodascales</taxon>
        <taxon>Dipodascaceae</taxon>
        <taxon>Geotrichum</taxon>
    </lineage>
</organism>
<keyword evidence="8" id="KW-0999">Mitochondrion inner membrane</keyword>
<protein>
    <recommendedName>
        <fullName evidence="4">NADH dehydrogenase [ubiquinone] 1 alpha subcomplex subunit 1</fullName>
    </recommendedName>
</protein>
<dbReference type="AlphaFoldDB" id="A0A0J9XBX8"/>
<evidence type="ECO:0000256" key="4">
    <source>
        <dbReference type="ARBA" id="ARBA00016392"/>
    </source>
</evidence>